<dbReference type="InterPro" id="IPR001900">
    <property type="entry name" value="RNase_II/R"/>
</dbReference>
<accession>A0AAW2SGY9</accession>
<dbReference type="PANTHER" id="PTHR23355:SF9">
    <property type="entry name" value="DIS3-LIKE EXONUCLEASE 2"/>
    <property type="match status" value="1"/>
</dbReference>
<reference evidence="2" key="2">
    <citation type="journal article" date="2024" name="Plant">
        <title>Genomic evolution and insights into agronomic trait innovations of Sesamum species.</title>
        <authorList>
            <person name="Miao H."/>
            <person name="Wang L."/>
            <person name="Qu L."/>
            <person name="Liu H."/>
            <person name="Sun Y."/>
            <person name="Le M."/>
            <person name="Wang Q."/>
            <person name="Wei S."/>
            <person name="Zheng Y."/>
            <person name="Lin W."/>
            <person name="Duan Y."/>
            <person name="Cao H."/>
            <person name="Xiong S."/>
            <person name="Wang X."/>
            <person name="Wei L."/>
            <person name="Li C."/>
            <person name="Ma Q."/>
            <person name="Ju M."/>
            <person name="Zhao R."/>
            <person name="Li G."/>
            <person name="Mu C."/>
            <person name="Tian Q."/>
            <person name="Mei H."/>
            <person name="Zhang T."/>
            <person name="Gao T."/>
            <person name="Zhang H."/>
        </authorList>
    </citation>
    <scope>NUCLEOTIDE SEQUENCE</scope>
    <source>
        <strain evidence="2">G02</strain>
    </source>
</reference>
<keyword evidence="2" id="KW-0378">Hydrolase</keyword>
<dbReference type="GO" id="GO:0006402">
    <property type="term" value="P:mRNA catabolic process"/>
    <property type="evidence" value="ECO:0007669"/>
    <property type="project" value="TreeGrafter"/>
</dbReference>
<feature type="domain" description="RNB" evidence="1">
    <location>
        <begin position="55"/>
        <end position="241"/>
    </location>
</feature>
<keyword evidence="2" id="KW-0540">Nuclease</keyword>
<evidence type="ECO:0000313" key="2">
    <source>
        <dbReference type="EMBL" id="KAL0391724.1"/>
    </source>
</evidence>
<sequence>MLVLFKFLERGSDVEAQLAAILFENAIDASEFSPEVLSCLPPIPWEIPQEELQSRMDLRNLCIFTIDPASASDLDDALSVERLSDGVFRVGVHIADVSFFVLPDTALDIDAQIRSTSVYLLQRKLPMLPSMLSDNLASLNPGEDRLAFSIFWDINSAGEVLDRWIGRTIIRSCSKLSYEHAQEIIDEAFDLQDSSQSIEHWPKLYGNSEWCDVVKSVKSLHEISKKLRENRFKGGSCPLKAQK</sequence>
<name>A0AAW2SGY9_SESRA</name>
<organism evidence="2">
    <name type="scientific">Sesamum radiatum</name>
    <name type="common">Black benniseed</name>
    <dbReference type="NCBI Taxonomy" id="300843"/>
    <lineage>
        <taxon>Eukaryota</taxon>
        <taxon>Viridiplantae</taxon>
        <taxon>Streptophyta</taxon>
        <taxon>Embryophyta</taxon>
        <taxon>Tracheophyta</taxon>
        <taxon>Spermatophyta</taxon>
        <taxon>Magnoliopsida</taxon>
        <taxon>eudicotyledons</taxon>
        <taxon>Gunneridae</taxon>
        <taxon>Pentapetalae</taxon>
        <taxon>asterids</taxon>
        <taxon>lamiids</taxon>
        <taxon>Lamiales</taxon>
        <taxon>Pedaliaceae</taxon>
        <taxon>Sesamum</taxon>
    </lineage>
</organism>
<dbReference type="GO" id="GO:0003723">
    <property type="term" value="F:RNA binding"/>
    <property type="evidence" value="ECO:0007669"/>
    <property type="project" value="InterPro"/>
</dbReference>
<dbReference type="SUPFAM" id="SSF50249">
    <property type="entry name" value="Nucleic acid-binding proteins"/>
    <property type="match status" value="1"/>
</dbReference>
<evidence type="ECO:0000259" key="1">
    <source>
        <dbReference type="SMART" id="SM00955"/>
    </source>
</evidence>
<dbReference type="AlphaFoldDB" id="A0AAW2SGY9"/>
<dbReference type="InterPro" id="IPR050180">
    <property type="entry name" value="RNR_Ribonuclease"/>
</dbReference>
<dbReference type="EMBL" id="JACGWJ010000010">
    <property type="protein sequence ID" value="KAL0391724.1"/>
    <property type="molecule type" value="Genomic_DNA"/>
</dbReference>
<dbReference type="GO" id="GO:0000175">
    <property type="term" value="F:3'-5'-RNA exonuclease activity"/>
    <property type="evidence" value="ECO:0007669"/>
    <property type="project" value="TreeGrafter"/>
</dbReference>
<proteinExistence type="predicted"/>
<gene>
    <name evidence="2" type="ORF">Sradi_2395200</name>
</gene>
<comment type="caution">
    <text evidence="2">The sequence shown here is derived from an EMBL/GenBank/DDBJ whole genome shotgun (WGS) entry which is preliminary data.</text>
</comment>
<dbReference type="SMART" id="SM00955">
    <property type="entry name" value="RNB"/>
    <property type="match status" value="1"/>
</dbReference>
<dbReference type="PANTHER" id="PTHR23355">
    <property type="entry name" value="RIBONUCLEASE"/>
    <property type="match status" value="1"/>
</dbReference>
<dbReference type="InterPro" id="IPR012340">
    <property type="entry name" value="NA-bd_OB-fold"/>
</dbReference>
<keyword evidence="2" id="KW-0269">Exonuclease</keyword>
<dbReference type="GO" id="GO:0000932">
    <property type="term" value="C:P-body"/>
    <property type="evidence" value="ECO:0007669"/>
    <property type="project" value="TreeGrafter"/>
</dbReference>
<protein>
    <submittedName>
        <fullName evidence="2">Inactive exonuclease DIS3L2</fullName>
    </submittedName>
</protein>
<dbReference type="Pfam" id="PF00773">
    <property type="entry name" value="RNB"/>
    <property type="match status" value="1"/>
</dbReference>
<reference evidence="2" key="1">
    <citation type="submission" date="2020-06" db="EMBL/GenBank/DDBJ databases">
        <authorList>
            <person name="Li T."/>
            <person name="Hu X."/>
            <person name="Zhang T."/>
            <person name="Song X."/>
            <person name="Zhang H."/>
            <person name="Dai N."/>
            <person name="Sheng W."/>
            <person name="Hou X."/>
            <person name="Wei L."/>
        </authorList>
    </citation>
    <scope>NUCLEOTIDE SEQUENCE</scope>
    <source>
        <strain evidence="2">G02</strain>
        <tissue evidence="2">Leaf</tissue>
    </source>
</reference>